<organism evidence="1 2">
    <name type="scientific">Thomasclavelia spiroformis</name>
    <dbReference type="NCBI Taxonomy" id="29348"/>
    <lineage>
        <taxon>Bacteria</taxon>
        <taxon>Bacillati</taxon>
        <taxon>Bacillota</taxon>
        <taxon>Erysipelotrichia</taxon>
        <taxon>Erysipelotrichales</taxon>
        <taxon>Coprobacillaceae</taxon>
        <taxon>Thomasclavelia</taxon>
    </lineage>
</organism>
<dbReference type="PANTHER" id="PTHR33221:SF15">
    <property type="entry name" value="HTH-TYPE TRANSCRIPTIONAL REGULATOR YWGB-RELATED"/>
    <property type="match status" value="1"/>
</dbReference>
<gene>
    <name evidence="1" type="ORF">B5E91_04470</name>
</gene>
<evidence type="ECO:0000313" key="2">
    <source>
        <dbReference type="Proteomes" id="UP000196258"/>
    </source>
</evidence>
<dbReference type="InterPro" id="IPR036390">
    <property type="entry name" value="WH_DNA-bd_sf"/>
</dbReference>
<dbReference type="Pfam" id="PF02082">
    <property type="entry name" value="Rrf2"/>
    <property type="match status" value="1"/>
</dbReference>
<protein>
    <submittedName>
        <fullName evidence="1">Transcriptional regulator</fullName>
    </submittedName>
</protein>
<dbReference type="EMBL" id="NFLB01000004">
    <property type="protein sequence ID" value="OUQ05671.1"/>
    <property type="molecule type" value="Genomic_DNA"/>
</dbReference>
<dbReference type="Proteomes" id="UP000196258">
    <property type="component" value="Unassembled WGS sequence"/>
</dbReference>
<dbReference type="InterPro" id="IPR000944">
    <property type="entry name" value="Tscrpt_reg_Rrf2"/>
</dbReference>
<sequence>MQISSRFTIAVHIFACIDTFKDDYKITSDFLAASVNVNPVIIRKILSQLKNAGLVEVKRGSGGATIAKELEQINFYDIYSAVECVENGELFHFHENPNSQCPVGKNIHNILDGKLVQIQNALENELKKITLADVIKDTKYYISKDNK</sequence>
<dbReference type="AlphaFoldDB" id="A0A1Y4EJF7"/>
<dbReference type="PANTHER" id="PTHR33221">
    <property type="entry name" value="WINGED HELIX-TURN-HELIX TRANSCRIPTIONAL REGULATOR, RRF2 FAMILY"/>
    <property type="match status" value="1"/>
</dbReference>
<comment type="caution">
    <text evidence="1">The sequence shown here is derived from an EMBL/GenBank/DDBJ whole genome shotgun (WGS) entry which is preliminary data.</text>
</comment>
<dbReference type="FunFam" id="1.10.10.10:FF:000138">
    <property type="entry name" value="Rrf2 family transcriptional regulator"/>
    <property type="match status" value="1"/>
</dbReference>
<dbReference type="InterPro" id="IPR036388">
    <property type="entry name" value="WH-like_DNA-bd_sf"/>
</dbReference>
<dbReference type="RefSeq" id="WP_087255506.1">
    <property type="nucleotide sequence ID" value="NZ_CAJKXS010000021.1"/>
</dbReference>
<dbReference type="GO" id="GO:0005829">
    <property type="term" value="C:cytosol"/>
    <property type="evidence" value="ECO:0007669"/>
    <property type="project" value="TreeGrafter"/>
</dbReference>
<dbReference type="GO" id="GO:0003700">
    <property type="term" value="F:DNA-binding transcription factor activity"/>
    <property type="evidence" value="ECO:0007669"/>
    <property type="project" value="TreeGrafter"/>
</dbReference>
<reference evidence="2" key="1">
    <citation type="submission" date="2017-04" db="EMBL/GenBank/DDBJ databases">
        <title>Function of individual gut microbiota members based on whole genome sequencing of pure cultures obtained from chicken caecum.</title>
        <authorList>
            <person name="Medvecky M."/>
            <person name="Cejkova D."/>
            <person name="Polansky O."/>
            <person name="Karasova D."/>
            <person name="Kubasova T."/>
            <person name="Cizek A."/>
            <person name="Rychlik I."/>
        </authorList>
    </citation>
    <scope>NUCLEOTIDE SEQUENCE [LARGE SCALE GENOMIC DNA]</scope>
    <source>
        <strain evidence="2">An149</strain>
    </source>
</reference>
<dbReference type="PROSITE" id="PS51197">
    <property type="entry name" value="HTH_RRF2_2"/>
    <property type="match status" value="1"/>
</dbReference>
<proteinExistence type="predicted"/>
<dbReference type="SUPFAM" id="SSF46785">
    <property type="entry name" value="Winged helix' DNA-binding domain"/>
    <property type="match status" value="1"/>
</dbReference>
<name>A0A1Y4EJF7_9FIRM</name>
<dbReference type="Gene3D" id="1.10.10.10">
    <property type="entry name" value="Winged helix-like DNA-binding domain superfamily/Winged helix DNA-binding domain"/>
    <property type="match status" value="1"/>
</dbReference>
<accession>A0A1Y4EJF7</accession>
<evidence type="ECO:0000313" key="1">
    <source>
        <dbReference type="EMBL" id="OUQ05671.1"/>
    </source>
</evidence>